<keyword evidence="7" id="KW-0809">Transit peptide</keyword>
<feature type="transmembrane region" description="Helical" evidence="7">
    <location>
        <begin position="51"/>
        <end position="72"/>
    </location>
</feature>
<keyword evidence="6 7" id="KW-0472">Membrane</keyword>
<dbReference type="GO" id="GO:0006123">
    <property type="term" value="P:mitochondrial electron transport, cytochrome c to oxygen"/>
    <property type="evidence" value="ECO:0007669"/>
    <property type="project" value="UniProtKB-UniRule"/>
</dbReference>
<evidence type="ECO:0000313" key="8">
    <source>
        <dbReference type="EMBL" id="KAG7195262.1"/>
    </source>
</evidence>
<comment type="subunit">
    <text evidence="7">Component of the cytochrome c oxidase (complex IV, CIV), a multisubunit enzyme composed of a catalytic core of 3 subunits and several supernumerary subunits. The complex exists as a monomer or a dimer and forms supercomplexes (SCs) in the inner mitochondrial membrane with ubiquinol-cytochrome c oxidoreductase (cytochrome b-c1 complex, complex III, CIII).</text>
</comment>
<dbReference type="RefSeq" id="XP_043050809.1">
    <property type="nucleotide sequence ID" value="XM_043194485.1"/>
</dbReference>
<reference evidence="8" key="1">
    <citation type="submission" date="2021-03" db="EMBL/GenBank/DDBJ databases">
        <authorList>
            <person name="Palmer J.M."/>
        </authorList>
    </citation>
    <scope>NUCLEOTIDE SEQUENCE</scope>
    <source>
        <strain evidence="8">ARV_011</strain>
    </source>
</reference>
<evidence type="ECO:0000256" key="2">
    <source>
        <dbReference type="ARBA" id="ARBA00004673"/>
    </source>
</evidence>
<evidence type="ECO:0000256" key="1">
    <source>
        <dbReference type="ARBA" id="ARBA00004434"/>
    </source>
</evidence>
<comment type="caution">
    <text evidence="8">The sequence shown here is derived from an EMBL/GenBank/DDBJ whole genome shotgun (WGS) entry which is preliminary data.</text>
</comment>
<dbReference type="Gene3D" id="4.10.49.10">
    <property type="entry name" value="Cytochrome c oxidase subunit VIIc"/>
    <property type="match status" value="1"/>
</dbReference>
<comment type="subcellular location">
    <subcellularLocation>
        <location evidence="1 7">Mitochondrion inner membrane</location>
        <topology evidence="1 7">Single-pass membrane protein</topology>
    </subcellularLocation>
</comment>
<comment type="pathway">
    <text evidence="2 7">Energy metabolism; oxidative phosphorylation.</text>
</comment>
<dbReference type="InterPro" id="IPR036636">
    <property type="entry name" value="COX7C/Cox8_sf"/>
</dbReference>
<name>A0A9P7VCC6_9ASCO</name>
<evidence type="ECO:0000313" key="9">
    <source>
        <dbReference type="Proteomes" id="UP000790833"/>
    </source>
</evidence>
<comment type="similarity">
    <text evidence="3 7">Belongs to the cytochrome c oxidase VIIc family.</text>
</comment>
<dbReference type="InterPro" id="IPR004202">
    <property type="entry name" value="COX7C/Cox8"/>
</dbReference>
<gene>
    <name evidence="8" type="ORF">KQ657_003788</name>
</gene>
<keyword evidence="5 7" id="KW-0496">Mitochondrion</keyword>
<protein>
    <recommendedName>
        <fullName evidence="7">Cytochrome c oxidase subunit 8, mitochondrial</fullName>
    </recommendedName>
    <alternativeName>
        <fullName evidence="7">Cytochrome c oxidase polypeptide VIII</fullName>
    </alternativeName>
</protein>
<organism evidence="8 9">
    <name type="scientific">Scheffersomyces spartinae</name>
    <dbReference type="NCBI Taxonomy" id="45513"/>
    <lineage>
        <taxon>Eukaryota</taxon>
        <taxon>Fungi</taxon>
        <taxon>Dikarya</taxon>
        <taxon>Ascomycota</taxon>
        <taxon>Saccharomycotina</taxon>
        <taxon>Pichiomycetes</taxon>
        <taxon>Debaryomycetaceae</taxon>
        <taxon>Scheffersomyces</taxon>
    </lineage>
</organism>
<proteinExistence type="inferred from homology"/>
<keyword evidence="7" id="KW-1133">Transmembrane helix</keyword>
<keyword evidence="7" id="KW-0812">Transmembrane</keyword>
<evidence type="ECO:0000256" key="7">
    <source>
        <dbReference type="RuleBase" id="RU368123"/>
    </source>
</evidence>
<dbReference type="Proteomes" id="UP000790833">
    <property type="component" value="Unassembled WGS sequence"/>
</dbReference>
<dbReference type="GO" id="GO:0005743">
    <property type="term" value="C:mitochondrial inner membrane"/>
    <property type="evidence" value="ECO:0007669"/>
    <property type="project" value="UniProtKB-SubCell"/>
</dbReference>
<dbReference type="OrthoDB" id="9974841at2759"/>
<keyword evidence="4 7" id="KW-0999">Mitochondrion inner membrane</keyword>
<evidence type="ECO:0000256" key="5">
    <source>
        <dbReference type="ARBA" id="ARBA00023128"/>
    </source>
</evidence>
<dbReference type="GO" id="GO:0045277">
    <property type="term" value="C:respiratory chain complex IV"/>
    <property type="evidence" value="ECO:0007669"/>
    <property type="project" value="UniProtKB-UniRule"/>
</dbReference>
<keyword evidence="9" id="KW-1185">Reference proteome</keyword>
<dbReference type="EMBL" id="JAHMUF010000004">
    <property type="protein sequence ID" value="KAG7195262.1"/>
    <property type="molecule type" value="Genomic_DNA"/>
</dbReference>
<accession>A0A9P7VCC6</accession>
<comment type="function">
    <text evidence="7">Component of the cytochrome c oxidase, the last enzyme in the mitochondrial electron transport chain which drives oxidative phosphorylation. The respiratory chain contains 3 multisubunit complexes succinate dehydrogenase (complex II, CII), ubiquinol-cytochrome c oxidoreductase (cytochrome b-c1 complex, complex III, CIII) and cytochrome c oxidase (complex IV, CIV), that cooperate to transfer electrons derived from NADH and succinate to molecular oxygen, creating an electrochemical gradient over the inner membrane that drives transmembrane transport and the ATP synthase. Cytochrome c oxidase is the component of the respiratory chain that catalyzes the reduction of oxygen to water. Electrons originating from reduced cytochrome c in the intermembrane space (IMS) are transferred via the dinuclear copper A center (CU(A)) of subunit 2 and heme A of subunit 1 to the active site in subunit 1, a binuclear center (BNC) formed by heme A3 and copper B (CU(B)). The BNC reduces molecular oxygen to 2 water molecules using 4 electrons from cytochrome c in the IMS and 4 protons from the mitochondrial matrix.</text>
</comment>
<evidence type="ECO:0000256" key="4">
    <source>
        <dbReference type="ARBA" id="ARBA00022792"/>
    </source>
</evidence>
<dbReference type="Pfam" id="PF02935">
    <property type="entry name" value="COX7C"/>
    <property type="match status" value="1"/>
</dbReference>
<dbReference type="AlphaFoldDB" id="A0A9P7VCC6"/>
<dbReference type="GeneID" id="66117162"/>
<evidence type="ECO:0000256" key="3">
    <source>
        <dbReference type="ARBA" id="ARBA00010514"/>
    </source>
</evidence>
<sequence length="89" mass="10421">MFKLSRTTIRSLQSSGRRLNAHLPNPYGTPASGIYSNLPFKVKNRKIPLGFFWYGTLGFFFSFPFLVSWLHMYKAGNLDKGWWIQEEEE</sequence>
<evidence type="ECO:0000256" key="6">
    <source>
        <dbReference type="ARBA" id="ARBA00023136"/>
    </source>
</evidence>